<keyword evidence="2 5" id="KW-0689">Ribosomal protein</keyword>
<dbReference type="EMBL" id="KV921378">
    <property type="protein sequence ID" value="ORE16663.1"/>
    <property type="molecule type" value="Genomic_DNA"/>
</dbReference>
<dbReference type="Gene3D" id="4.10.640.10">
    <property type="entry name" value="Ribosomal protein S18"/>
    <property type="match status" value="1"/>
</dbReference>
<dbReference type="OMA" id="HHEGDIY"/>
<dbReference type="GO" id="GO:0070181">
    <property type="term" value="F:small ribosomal subunit rRNA binding"/>
    <property type="evidence" value="ECO:0007669"/>
    <property type="project" value="TreeGrafter"/>
</dbReference>
<accession>A0A1X0RX77</accession>
<evidence type="ECO:0000313" key="6">
    <source>
        <dbReference type="EMBL" id="ORE16663.1"/>
    </source>
</evidence>
<reference evidence="6 7" key="1">
    <citation type="journal article" date="2016" name="Proc. Natl. Acad. Sci. U.S.A.">
        <title>Lipid metabolic changes in an early divergent fungus govern the establishment of a mutualistic symbiosis with endobacteria.</title>
        <authorList>
            <person name="Lastovetsky O.A."/>
            <person name="Gaspar M.L."/>
            <person name="Mondo S.J."/>
            <person name="LaButti K.M."/>
            <person name="Sandor L."/>
            <person name="Grigoriev I.V."/>
            <person name="Henry S.A."/>
            <person name="Pawlowska T.E."/>
        </authorList>
    </citation>
    <scope>NUCLEOTIDE SEQUENCE [LARGE SCALE GENOMIC DNA]</scope>
    <source>
        <strain evidence="6 7">ATCC 11559</strain>
    </source>
</reference>
<dbReference type="HAMAP" id="MF_00270">
    <property type="entry name" value="Ribosomal_bS18"/>
    <property type="match status" value="1"/>
</dbReference>
<evidence type="ECO:0000256" key="1">
    <source>
        <dbReference type="ARBA" id="ARBA00005589"/>
    </source>
</evidence>
<sequence>MIPFRALSTATKLTVPPAASIQILSRTYTQKAGKSLEQETLSLLEDTIAKEKSRTTTESVQRYQKIHQEGDLYHPQDLNDSRYRESLRARRGKPVTPTQDPFEVLDLNPLHEYKNYKLLSQFVSDMGKILPREQTGLSAKNQRKLAKAIKRARAIGLMSSTNNHSNFTL</sequence>
<dbReference type="AlphaFoldDB" id="A0A1X0RX77"/>
<evidence type="ECO:0000256" key="4">
    <source>
        <dbReference type="ARBA" id="ARBA00035264"/>
    </source>
</evidence>
<dbReference type="GO" id="GO:0005763">
    <property type="term" value="C:mitochondrial small ribosomal subunit"/>
    <property type="evidence" value="ECO:0007669"/>
    <property type="project" value="TreeGrafter"/>
</dbReference>
<gene>
    <name evidence="6" type="ORF">BCV71DRAFT_14547</name>
</gene>
<comment type="similarity">
    <text evidence="1 5">Belongs to the bacterial ribosomal protein bS18 family.</text>
</comment>
<dbReference type="Proteomes" id="UP000242381">
    <property type="component" value="Unassembled WGS sequence"/>
</dbReference>
<dbReference type="GO" id="GO:0032543">
    <property type="term" value="P:mitochondrial translation"/>
    <property type="evidence" value="ECO:0007669"/>
    <property type="project" value="TreeGrafter"/>
</dbReference>
<evidence type="ECO:0000256" key="2">
    <source>
        <dbReference type="ARBA" id="ARBA00022980"/>
    </source>
</evidence>
<dbReference type="PANTHER" id="PTHR13479">
    <property type="entry name" value="30S RIBOSOMAL PROTEIN S18"/>
    <property type="match status" value="1"/>
</dbReference>
<dbReference type="GO" id="GO:0003735">
    <property type="term" value="F:structural constituent of ribosome"/>
    <property type="evidence" value="ECO:0007669"/>
    <property type="project" value="InterPro"/>
</dbReference>
<organism evidence="6 7">
    <name type="scientific">Rhizopus microsporus</name>
    <dbReference type="NCBI Taxonomy" id="58291"/>
    <lineage>
        <taxon>Eukaryota</taxon>
        <taxon>Fungi</taxon>
        <taxon>Fungi incertae sedis</taxon>
        <taxon>Mucoromycota</taxon>
        <taxon>Mucoromycotina</taxon>
        <taxon>Mucoromycetes</taxon>
        <taxon>Mucorales</taxon>
        <taxon>Mucorineae</taxon>
        <taxon>Rhizopodaceae</taxon>
        <taxon>Rhizopus</taxon>
    </lineage>
</organism>
<dbReference type="PANTHER" id="PTHR13479:SF40">
    <property type="entry name" value="SMALL RIBOSOMAL SUBUNIT PROTEIN BS18M"/>
    <property type="match status" value="1"/>
</dbReference>
<dbReference type="PRINTS" id="PR00974">
    <property type="entry name" value="RIBOSOMALS18"/>
</dbReference>
<dbReference type="SUPFAM" id="SSF46911">
    <property type="entry name" value="Ribosomal protein S18"/>
    <property type="match status" value="1"/>
</dbReference>
<name>A0A1X0RX77_RHIZD</name>
<dbReference type="NCBIfam" id="TIGR00165">
    <property type="entry name" value="S18"/>
    <property type="match status" value="1"/>
</dbReference>
<dbReference type="InterPro" id="IPR036870">
    <property type="entry name" value="Ribosomal_bS18_sf"/>
</dbReference>
<keyword evidence="3 5" id="KW-0687">Ribonucleoprotein</keyword>
<dbReference type="VEuPathDB" id="FungiDB:BCV72DRAFT_3878"/>
<dbReference type="Pfam" id="PF01084">
    <property type="entry name" value="Ribosomal_S18"/>
    <property type="match status" value="1"/>
</dbReference>
<evidence type="ECO:0000256" key="3">
    <source>
        <dbReference type="ARBA" id="ARBA00023274"/>
    </source>
</evidence>
<evidence type="ECO:0000313" key="7">
    <source>
        <dbReference type="Proteomes" id="UP000242381"/>
    </source>
</evidence>
<evidence type="ECO:0000256" key="5">
    <source>
        <dbReference type="RuleBase" id="RU003910"/>
    </source>
</evidence>
<proteinExistence type="inferred from homology"/>
<protein>
    <recommendedName>
        <fullName evidence="4">Small ribosomal subunit protein bS18m</fullName>
    </recommendedName>
</protein>
<dbReference type="InterPro" id="IPR001648">
    <property type="entry name" value="Ribosomal_bS18"/>
</dbReference>